<protein>
    <submittedName>
        <fullName evidence="1">Uncharacterized protein</fullName>
    </submittedName>
</protein>
<dbReference type="Proteomes" id="UP001140096">
    <property type="component" value="Unassembled WGS sequence"/>
</dbReference>
<proteinExistence type="predicted"/>
<evidence type="ECO:0000313" key="2">
    <source>
        <dbReference type="Proteomes" id="UP001140096"/>
    </source>
</evidence>
<keyword evidence="2" id="KW-1185">Reference proteome</keyword>
<feature type="non-terminal residue" evidence="1">
    <location>
        <position position="88"/>
    </location>
</feature>
<feature type="non-terminal residue" evidence="1">
    <location>
        <position position="1"/>
    </location>
</feature>
<accession>A0ACC1L1W1</accession>
<sequence length="88" mass="9273">PESAAHLAAAIPIPIALVAVGQAKLQKTLSYLQARESSCLPSLVSSTESQLLSISLQRPPTTGLSPSPRPTSHPYARRCHSSVQGRTT</sequence>
<reference evidence="1" key="1">
    <citation type="submission" date="2022-07" db="EMBL/GenBank/DDBJ databases">
        <title>Phylogenomic reconstructions and comparative analyses of Kickxellomycotina fungi.</title>
        <authorList>
            <person name="Reynolds N.K."/>
            <person name="Stajich J.E."/>
            <person name="Barry K."/>
            <person name="Grigoriev I.V."/>
            <person name="Crous P."/>
            <person name="Smith M.E."/>
        </authorList>
    </citation>
    <scope>NUCLEOTIDE SEQUENCE</scope>
    <source>
        <strain evidence="1">CBS 102833</strain>
    </source>
</reference>
<name>A0ACC1L1W1_9FUNG</name>
<dbReference type="EMBL" id="JANBUP010002621">
    <property type="protein sequence ID" value="KAJ2799615.1"/>
    <property type="molecule type" value="Genomic_DNA"/>
</dbReference>
<evidence type="ECO:0000313" key="1">
    <source>
        <dbReference type="EMBL" id="KAJ2799615.1"/>
    </source>
</evidence>
<comment type="caution">
    <text evidence="1">The sequence shown here is derived from an EMBL/GenBank/DDBJ whole genome shotgun (WGS) entry which is preliminary data.</text>
</comment>
<organism evidence="1 2">
    <name type="scientific">Coemansia furcata</name>
    <dbReference type="NCBI Taxonomy" id="417177"/>
    <lineage>
        <taxon>Eukaryota</taxon>
        <taxon>Fungi</taxon>
        <taxon>Fungi incertae sedis</taxon>
        <taxon>Zoopagomycota</taxon>
        <taxon>Kickxellomycotina</taxon>
        <taxon>Kickxellomycetes</taxon>
        <taxon>Kickxellales</taxon>
        <taxon>Kickxellaceae</taxon>
        <taxon>Coemansia</taxon>
    </lineage>
</organism>
<gene>
    <name evidence="1" type="ORF">H4S07_005390</name>
</gene>